<dbReference type="GO" id="GO:0001771">
    <property type="term" value="P:immunological synapse formation"/>
    <property type="evidence" value="ECO:0007669"/>
    <property type="project" value="TreeGrafter"/>
</dbReference>
<dbReference type="PANTHER" id="PTHR46096">
    <property type="entry name" value="PERFORIN-1"/>
    <property type="match status" value="1"/>
</dbReference>
<dbReference type="PROSITE" id="PS50004">
    <property type="entry name" value="C2"/>
    <property type="match status" value="1"/>
</dbReference>
<dbReference type="AlphaFoldDB" id="A0A3B4D485"/>
<dbReference type="STRING" id="42514.ENSPNAP00000017709"/>
<keyword evidence="2" id="KW-0812">Transmembrane</keyword>
<evidence type="ECO:0000313" key="5">
    <source>
        <dbReference type="Proteomes" id="UP001501920"/>
    </source>
</evidence>
<accession>A0A3B4D485</accession>
<proteinExistence type="predicted"/>
<dbReference type="InterPro" id="IPR000008">
    <property type="entry name" value="C2_dom"/>
</dbReference>
<dbReference type="InterPro" id="IPR035892">
    <property type="entry name" value="C2_domain_sf"/>
</dbReference>
<protein>
    <recommendedName>
        <fullName evidence="3">C2 domain-containing protein</fullName>
    </recommendedName>
</protein>
<dbReference type="SUPFAM" id="SSF49562">
    <property type="entry name" value="C2 domain (Calcium/lipid-binding domain, CaLB)"/>
    <property type="match status" value="1"/>
</dbReference>
<dbReference type="GO" id="GO:0001913">
    <property type="term" value="P:T cell mediated cytotoxicity"/>
    <property type="evidence" value="ECO:0007669"/>
    <property type="project" value="TreeGrafter"/>
</dbReference>
<dbReference type="SMART" id="SM00239">
    <property type="entry name" value="C2"/>
    <property type="match status" value="1"/>
</dbReference>
<organism evidence="4 5">
    <name type="scientific">Pygocentrus nattereri</name>
    <name type="common">Red-bellied piranha</name>
    <dbReference type="NCBI Taxonomy" id="42514"/>
    <lineage>
        <taxon>Eukaryota</taxon>
        <taxon>Metazoa</taxon>
        <taxon>Chordata</taxon>
        <taxon>Craniata</taxon>
        <taxon>Vertebrata</taxon>
        <taxon>Euteleostomi</taxon>
        <taxon>Actinopterygii</taxon>
        <taxon>Neopterygii</taxon>
        <taxon>Teleostei</taxon>
        <taxon>Ostariophysi</taxon>
        <taxon>Characiformes</taxon>
        <taxon>Characoidei</taxon>
        <taxon>Pygocentrus</taxon>
    </lineage>
</organism>
<sequence>GLFTLLLFTDEAMAFSPHLVYLAVLVLASHVMFGDAAVHVWGLRANGLSGDAFGNRPDPYVKVWCAGVNGGRTETIKDTHSPNWAAEFNFPSCKPKSTLRMEVWDQDISKYDLLSTCNYTFGSGSKPNAKCSLKKGSLYFNYTAK</sequence>
<feature type="domain" description="C2" evidence="3">
    <location>
        <begin position="16"/>
        <end position="135"/>
    </location>
</feature>
<keyword evidence="5" id="KW-1185">Reference proteome</keyword>
<dbReference type="Ensembl" id="ENSPNAT00000026601.2">
    <property type="protein sequence ID" value="ENSPNAP00000017709.2"/>
    <property type="gene ID" value="ENSPNAG00000024008.2"/>
</dbReference>
<dbReference type="Gene3D" id="2.60.40.150">
    <property type="entry name" value="C2 domain"/>
    <property type="match status" value="1"/>
</dbReference>
<evidence type="ECO:0000259" key="3">
    <source>
        <dbReference type="PROSITE" id="PS50004"/>
    </source>
</evidence>
<dbReference type="Proteomes" id="UP001501920">
    <property type="component" value="Chromosome 20"/>
</dbReference>
<dbReference type="GO" id="GO:0022829">
    <property type="term" value="F:wide pore channel activity"/>
    <property type="evidence" value="ECO:0007669"/>
    <property type="project" value="TreeGrafter"/>
</dbReference>
<evidence type="ECO:0000256" key="2">
    <source>
        <dbReference type="SAM" id="Phobius"/>
    </source>
</evidence>
<reference evidence="4" key="3">
    <citation type="submission" date="2025-09" db="UniProtKB">
        <authorList>
            <consortium name="Ensembl"/>
        </authorList>
    </citation>
    <scope>IDENTIFICATION</scope>
</reference>
<feature type="transmembrane region" description="Helical" evidence="2">
    <location>
        <begin position="20"/>
        <end position="41"/>
    </location>
</feature>
<keyword evidence="2" id="KW-0472">Membrane</keyword>
<name>A0A3B4D485_PYGNA</name>
<dbReference type="Pfam" id="PF00168">
    <property type="entry name" value="C2"/>
    <property type="match status" value="1"/>
</dbReference>
<dbReference type="PANTHER" id="PTHR46096:SF3">
    <property type="entry name" value="PERFORIN-1"/>
    <property type="match status" value="1"/>
</dbReference>
<keyword evidence="2" id="KW-1133">Transmembrane helix</keyword>
<reference evidence="4 5" key="1">
    <citation type="submission" date="2020-10" db="EMBL/GenBank/DDBJ databases">
        <title>Pygocentrus nattereri (red-bellied piranha) genome, fPygNat1, primary haplotype.</title>
        <authorList>
            <person name="Myers G."/>
            <person name="Meyer A."/>
            <person name="Karagic N."/>
            <person name="Pippel M."/>
            <person name="Winkler S."/>
            <person name="Tracey A."/>
            <person name="Wood J."/>
            <person name="Formenti G."/>
            <person name="Howe K."/>
            <person name="Fedrigo O."/>
            <person name="Jarvis E.D."/>
        </authorList>
    </citation>
    <scope>NUCLEOTIDE SEQUENCE [LARGE SCALE GENOMIC DNA]</scope>
</reference>
<dbReference type="InterPro" id="IPR052784">
    <property type="entry name" value="Perforin-1_pore-forming"/>
</dbReference>
<dbReference type="GeneTree" id="ENSGT00390000012710"/>
<keyword evidence="1" id="KW-0732">Signal</keyword>
<evidence type="ECO:0000256" key="1">
    <source>
        <dbReference type="ARBA" id="ARBA00022729"/>
    </source>
</evidence>
<reference evidence="4" key="2">
    <citation type="submission" date="2025-08" db="UniProtKB">
        <authorList>
            <consortium name="Ensembl"/>
        </authorList>
    </citation>
    <scope>IDENTIFICATION</scope>
</reference>
<dbReference type="GO" id="GO:0051607">
    <property type="term" value="P:defense response to virus"/>
    <property type="evidence" value="ECO:0007669"/>
    <property type="project" value="TreeGrafter"/>
</dbReference>
<evidence type="ECO:0000313" key="4">
    <source>
        <dbReference type="Ensembl" id="ENSPNAP00000017709.2"/>
    </source>
</evidence>
<dbReference type="GO" id="GO:0016020">
    <property type="term" value="C:membrane"/>
    <property type="evidence" value="ECO:0007669"/>
    <property type="project" value="TreeGrafter"/>
</dbReference>
<dbReference type="OMA" id="KQCTMAS"/>